<evidence type="ECO:0000256" key="3">
    <source>
        <dbReference type="ARBA" id="ARBA00022676"/>
    </source>
</evidence>
<feature type="transmembrane region" description="Helical" evidence="8">
    <location>
        <begin position="178"/>
        <end position="197"/>
    </location>
</feature>
<dbReference type="Proteomes" id="UP000320055">
    <property type="component" value="Unassembled WGS sequence"/>
</dbReference>
<evidence type="ECO:0000256" key="4">
    <source>
        <dbReference type="ARBA" id="ARBA00022679"/>
    </source>
</evidence>
<feature type="transmembrane region" description="Helical" evidence="8">
    <location>
        <begin position="449"/>
        <end position="468"/>
    </location>
</feature>
<evidence type="ECO:0000256" key="8">
    <source>
        <dbReference type="SAM" id="Phobius"/>
    </source>
</evidence>
<evidence type="ECO:0000313" key="11">
    <source>
        <dbReference type="Proteomes" id="UP000320055"/>
    </source>
</evidence>
<comment type="subcellular location">
    <subcellularLocation>
        <location evidence="1">Cell membrane</location>
        <topology evidence="1">Multi-pass membrane protein</topology>
    </subcellularLocation>
</comment>
<feature type="transmembrane region" description="Helical" evidence="8">
    <location>
        <begin position="232"/>
        <end position="249"/>
    </location>
</feature>
<dbReference type="InterPro" id="IPR038731">
    <property type="entry name" value="RgtA/B/C-like"/>
</dbReference>
<evidence type="ECO:0000256" key="2">
    <source>
        <dbReference type="ARBA" id="ARBA00022475"/>
    </source>
</evidence>
<proteinExistence type="predicted"/>
<feature type="domain" description="Glycosyltransferase RgtA/B/C/D-like" evidence="9">
    <location>
        <begin position="158"/>
        <end position="314"/>
    </location>
</feature>
<feature type="transmembrane region" description="Helical" evidence="8">
    <location>
        <begin position="418"/>
        <end position="437"/>
    </location>
</feature>
<keyword evidence="6 8" id="KW-1133">Transmembrane helix</keyword>
<dbReference type="Pfam" id="PF13231">
    <property type="entry name" value="PMT_2"/>
    <property type="match status" value="1"/>
</dbReference>
<keyword evidence="11" id="KW-1185">Reference proteome</keyword>
<dbReference type="GO" id="GO:0005886">
    <property type="term" value="C:plasma membrane"/>
    <property type="evidence" value="ECO:0007669"/>
    <property type="project" value="UniProtKB-SubCell"/>
</dbReference>
<keyword evidence="4 10" id="KW-0808">Transferase</keyword>
<evidence type="ECO:0000256" key="5">
    <source>
        <dbReference type="ARBA" id="ARBA00022692"/>
    </source>
</evidence>
<keyword evidence="5 8" id="KW-0812">Transmembrane</keyword>
<dbReference type="InterPro" id="IPR050297">
    <property type="entry name" value="LipidA_mod_glycosyltrf_83"/>
</dbReference>
<keyword evidence="2" id="KW-1003">Cell membrane</keyword>
<name>A0A563VRG2_9CYAN</name>
<dbReference type="GO" id="GO:0016763">
    <property type="term" value="F:pentosyltransferase activity"/>
    <property type="evidence" value="ECO:0007669"/>
    <property type="project" value="TreeGrafter"/>
</dbReference>
<accession>A0A563VRG2</accession>
<feature type="transmembrane region" description="Helical" evidence="8">
    <location>
        <begin position="209"/>
        <end position="226"/>
    </location>
</feature>
<feature type="transmembrane region" description="Helical" evidence="8">
    <location>
        <begin position="256"/>
        <end position="271"/>
    </location>
</feature>
<dbReference type="EMBL" id="CAACVJ010000146">
    <property type="protein sequence ID" value="VEP13955.1"/>
    <property type="molecule type" value="Genomic_DNA"/>
</dbReference>
<feature type="transmembrane region" description="Helical" evidence="8">
    <location>
        <begin position="28"/>
        <end position="61"/>
    </location>
</feature>
<evidence type="ECO:0000313" key="10">
    <source>
        <dbReference type="EMBL" id="VEP13955.1"/>
    </source>
</evidence>
<feature type="transmembrane region" description="Helical" evidence="8">
    <location>
        <begin position="96"/>
        <end position="121"/>
    </location>
</feature>
<dbReference type="OrthoDB" id="9764517at2"/>
<keyword evidence="7 8" id="KW-0472">Membrane</keyword>
<dbReference type="GO" id="GO:0009103">
    <property type="term" value="P:lipopolysaccharide biosynthetic process"/>
    <property type="evidence" value="ECO:0007669"/>
    <property type="project" value="UniProtKB-ARBA"/>
</dbReference>
<dbReference type="PANTHER" id="PTHR33908:SF11">
    <property type="entry name" value="MEMBRANE PROTEIN"/>
    <property type="match status" value="1"/>
</dbReference>
<sequence length="657" mass="75056">MLSTLPLLSLILLSIIFGQRERCWRKAIVSAFVVVGVFIVTTTEILSLVSLFNFVAILLAWSLFNLGLLVTIVRQKYHRETIADLTKAIYLLPQQLSWFLASLLLGIIIVIALIGVIAVVAPPNTWDSMTYHMSRVMHWIQNGSVAHYPTYNLPQLFHPPFAEFSITHLQILSKSDRFANLIQWFSAIGSAIGVSLIAKELNADQRGQVFTVVFAATIPMGILQASSTQNDYVVTFWLVCLAYYVLLSFKTQEKRYIFWFIGASLGLGILTKSSAYLYGFPFMVWFSLIQLWRYRWRWHAWQTIGFTTAIAIILNVGHYWRNFELFNSFLGTPKNFAVAYKIEVISFPTFLSNVIRNMGLHLDIIRTLRLEQFITPITGIANKLILLFHDLIGVDMFDPRTTAQSYSGIPGISFDENVAGNPLHLFIIFSVIFYFLLRKKLRRDRHLLTYQLVTIACFFMLCLMLKIQAYQSRHHLAIFIFFAPVVGIILSHIPLQKLANTIAILLIVTSLPWVLQNKFRPIAAEANIFNLSRIEQYFINRPQLQKPYVQAAQTILTTECKNIGLSLGEGTSVGNEYWEYPFWVLLKKSQPQIHIENVNAQNISLSKAEKYPHNNFAPCAIIAVRNLKVPQIESMIFKNRLFTTTMSSPPVKVLIPK</sequence>
<keyword evidence="3" id="KW-0328">Glycosyltransferase</keyword>
<organism evidence="10 11">
    <name type="scientific">Hyella patelloides LEGE 07179</name>
    <dbReference type="NCBI Taxonomy" id="945734"/>
    <lineage>
        <taxon>Bacteria</taxon>
        <taxon>Bacillati</taxon>
        <taxon>Cyanobacteriota</taxon>
        <taxon>Cyanophyceae</taxon>
        <taxon>Pleurocapsales</taxon>
        <taxon>Hyellaceae</taxon>
        <taxon>Hyella</taxon>
    </lineage>
</organism>
<evidence type="ECO:0000259" key="9">
    <source>
        <dbReference type="Pfam" id="PF13231"/>
    </source>
</evidence>
<evidence type="ECO:0000256" key="7">
    <source>
        <dbReference type="ARBA" id="ARBA00023136"/>
    </source>
</evidence>
<dbReference type="AlphaFoldDB" id="A0A563VRG2"/>
<evidence type="ECO:0000256" key="1">
    <source>
        <dbReference type="ARBA" id="ARBA00004651"/>
    </source>
</evidence>
<dbReference type="PANTHER" id="PTHR33908">
    <property type="entry name" value="MANNOSYLTRANSFERASE YKCB-RELATED"/>
    <property type="match status" value="1"/>
</dbReference>
<evidence type="ECO:0000256" key="6">
    <source>
        <dbReference type="ARBA" id="ARBA00022989"/>
    </source>
</evidence>
<protein>
    <submittedName>
        <fullName evidence="10">4-amino-4-deoxy-L-arabinose transferase</fullName>
    </submittedName>
</protein>
<feature type="transmembrane region" description="Helical" evidence="8">
    <location>
        <begin position="474"/>
        <end position="491"/>
    </location>
</feature>
<gene>
    <name evidence="10" type="ORF">H1P_230019</name>
</gene>
<feature type="transmembrane region" description="Helical" evidence="8">
    <location>
        <begin position="301"/>
        <end position="320"/>
    </location>
</feature>
<reference evidence="10 11" key="1">
    <citation type="submission" date="2019-01" db="EMBL/GenBank/DDBJ databases">
        <authorList>
            <person name="Brito A."/>
        </authorList>
    </citation>
    <scope>NUCLEOTIDE SEQUENCE [LARGE SCALE GENOMIC DNA]</scope>
    <source>
        <strain evidence="10">1</strain>
    </source>
</reference>
<feature type="transmembrane region" description="Helical" evidence="8">
    <location>
        <begin position="498"/>
        <end position="515"/>
    </location>
</feature>